<dbReference type="AlphaFoldDB" id="A0A934KHT7"/>
<accession>A0A934KHT7</accession>
<organism evidence="3 4">
    <name type="scientific">Candidatus Amunia macphersoniae</name>
    <dbReference type="NCBI Taxonomy" id="3127014"/>
    <lineage>
        <taxon>Bacteria</taxon>
        <taxon>Bacillati</taxon>
        <taxon>Candidatus Dormiibacterota</taxon>
        <taxon>Candidatus Dormibacteria</taxon>
        <taxon>Candidatus Aeolococcales</taxon>
        <taxon>Candidatus Aeolococcaceae</taxon>
        <taxon>Candidatus Amunia</taxon>
    </lineage>
</organism>
<dbReference type="GO" id="GO:0009116">
    <property type="term" value="P:nucleoside metabolic process"/>
    <property type="evidence" value="ECO:0007669"/>
    <property type="project" value="InterPro"/>
</dbReference>
<evidence type="ECO:0000259" key="2">
    <source>
        <dbReference type="Pfam" id="PF01048"/>
    </source>
</evidence>
<feature type="region of interest" description="Disordered" evidence="1">
    <location>
        <begin position="218"/>
        <end position="238"/>
    </location>
</feature>
<dbReference type="EMBL" id="JAEKNN010000006">
    <property type="protein sequence ID" value="MBJ7608037.1"/>
    <property type="molecule type" value="Genomic_DNA"/>
</dbReference>
<dbReference type="Gene3D" id="3.40.50.1580">
    <property type="entry name" value="Nucleoside phosphorylase domain"/>
    <property type="match status" value="1"/>
</dbReference>
<dbReference type="GO" id="GO:0003824">
    <property type="term" value="F:catalytic activity"/>
    <property type="evidence" value="ECO:0007669"/>
    <property type="project" value="InterPro"/>
</dbReference>
<proteinExistence type="predicted"/>
<gene>
    <name evidence="3" type="ORF">JF887_01210</name>
</gene>
<evidence type="ECO:0000313" key="3">
    <source>
        <dbReference type="EMBL" id="MBJ7608037.1"/>
    </source>
</evidence>
<comment type="caution">
    <text evidence="3">The sequence shown here is derived from an EMBL/GenBank/DDBJ whole genome shotgun (WGS) entry which is preliminary data.</text>
</comment>
<dbReference type="Pfam" id="PF01048">
    <property type="entry name" value="PNP_UDP_1"/>
    <property type="match status" value="1"/>
</dbReference>
<dbReference type="InterPro" id="IPR000845">
    <property type="entry name" value="Nucleoside_phosphorylase_d"/>
</dbReference>
<feature type="domain" description="Nucleoside phosphorylase" evidence="2">
    <location>
        <begin position="57"/>
        <end position="167"/>
    </location>
</feature>
<name>A0A934KHT7_9BACT</name>
<dbReference type="SUPFAM" id="SSF53167">
    <property type="entry name" value="Purine and uridine phosphorylases"/>
    <property type="match status" value="1"/>
</dbReference>
<reference evidence="3 4" key="1">
    <citation type="submission" date="2020-10" db="EMBL/GenBank/DDBJ databases">
        <title>Ca. Dormibacterota MAGs.</title>
        <authorList>
            <person name="Montgomery K."/>
        </authorList>
    </citation>
    <scope>NUCLEOTIDE SEQUENCE [LARGE SCALE GENOMIC DNA]</scope>
    <source>
        <strain evidence="3">Mitchell_Peninsula_5</strain>
    </source>
</reference>
<evidence type="ECO:0000256" key="1">
    <source>
        <dbReference type="SAM" id="MobiDB-lite"/>
    </source>
</evidence>
<dbReference type="Proteomes" id="UP000614410">
    <property type="component" value="Unassembled WGS sequence"/>
</dbReference>
<dbReference type="InterPro" id="IPR035994">
    <property type="entry name" value="Nucleoside_phosphorylase_sf"/>
</dbReference>
<evidence type="ECO:0000313" key="4">
    <source>
        <dbReference type="Proteomes" id="UP000614410"/>
    </source>
</evidence>
<protein>
    <recommendedName>
        <fullName evidence="2">Nucleoside phosphorylase domain-containing protein</fullName>
    </recommendedName>
</protein>
<sequence length="238" mass="24437">MSASIAGETTSHDDGDLTIVVATGVEALAVRRLVPRARVLVGGIGLRSLDRAQLVTQVVLSVGVAGGLATELRSGTVVVPAQVGREDGELLATDVAWSAALEGASRRLGYPTVTSPLLSAAGLVTGTAARRAWAARGFAAVDMETALLAAAGCRVAAVRVVLDTPEREISGAWMRPARAALDPRRWAEGVWLAGATPRCAARAARVVAAALEEVGISSPASPRPHWSRGRRGDARAGG</sequence>